<dbReference type="InterPro" id="IPR045192">
    <property type="entry name" value="AP180-like"/>
</dbReference>
<feature type="domain" description="AP180 N-terminal homology (ANTH)" evidence="1">
    <location>
        <begin position="34"/>
        <end position="160"/>
    </location>
</feature>
<proteinExistence type="predicted"/>
<dbReference type="PANTHER" id="PTHR22951:SF61">
    <property type="entry name" value="OS01G0694900 PROTEIN"/>
    <property type="match status" value="1"/>
</dbReference>
<dbReference type="InterPro" id="IPR014712">
    <property type="entry name" value="ANTH_dom_sf"/>
</dbReference>
<sequence length="202" mass="23094">MWRASLLARLVICDSTERRRVLRSQGVLKYDIEAARLSKQGQGPEKGHSRTTELNSQDLLEQLPALQQLLYRLIGCRAEGVAKNNYLVQYARAQVLKESFKIYCAINDGIINLIDKFFEMPKHEALKALDVYKRAVHQAGNLSDFYESCQGLELARKFPVSHYQKTSELDEVEFSKYHSGVKRGDIVGICGYPEFELPPIHF</sequence>
<dbReference type="FunFam" id="1.20.58.150:FF:000014">
    <property type="match status" value="1"/>
</dbReference>
<evidence type="ECO:0000313" key="3">
    <source>
        <dbReference type="Proteomes" id="UP000251960"/>
    </source>
</evidence>
<name>A0A3L6GC93_MAIZE</name>
<dbReference type="Pfam" id="PF07651">
    <property type="entry name" value="ANTH"/>
    <property type="match status" value="1"/>
</dbReference>
<dbReference type="EMBL" id="NCVQ01000002">
    <property type="protein sequence ID" value="PWZ46131.1"/>
    <property type="molecule type" value="Genomic_DNA"/>
</dbReference>
<dbReference type="Proteomes" id="UP000251960">
    <property type="component" value="Chromosome 10"/>
</dbReference>
<dbReference type="GO" id="GO:0048268">
    <property type="term" value="P:clathrin coat assembly"/>
    <property type="evidence" value="ECO:0007669"/>
    <property type="project" value="InterPro"/>
</dbReference>
<evidence type="ECO:0000313" key="2">
    <source>
        <dbReference type="EMBL" id="PWZ46131.1"/>
    </source>
</evidence>
<dbReference type="PANTHER" id="PTHR22951">
    <property type="entry name" value="CLATHRIN ASSEMBLY PROTEIN"/>
    <property type="match status" value="1"/>
</dbReference>
<dbReference type="GO" id="GO:0030136">
    <property type="term" value="C:clathrin-coated vesicle"/>
    <property type="evidence" value="ECO:0007669"/>
    <property type="project" value="InterPro"/>
</dbReference>
<evidence type="ECO:0000259" key="1">
    <source>
        <dbReference type="Pfam" id="PF07651"/>
    </source>
</evidence>
<accession>A0A3L6GC93</accession>
<dbReference type="InterPro" id="IPR011417">
    <property type="entry name" value="ANTH_dom"/>
</dbReference>
<protein>
    <submittedName>
        <fullName evidence="2">Putative clathrin assembly protein</fullName>
    </submittedName>
</protein>
<dbReference type="GO" id="GO:0030276">
    <property type="term" value="F:clathrin binding"/>
    <property type="evidence" value="ECO:0007669"/>
    <property type="project" value="InterPro"/>
</dbReference>
<comment type="caution">
    <text evidence="2">The sequence shown here is derived from an EMBL/GenBank/DDBJ whole genome shotgun (WGS) entry which is preliminary data.</text>
</comment>
<reference evidence="2 3" key="1">
    <citation type="journal article" date="2018" name="Nat. Genet.">
        <title>Extensive intraspecific gene order and gene structural variations between Mo17 and other maize genomes.</title>
        <authorList>
            <person name="Sun S."/>
            <person name="Zhou Y."/>
            <person name="Chen J."/>
            <person name="Shi J."/>
            <person name="Zhao H."/>
            <person name="Zhao H."/>
            <person name="Song W."/>
            <person name="Zhang M."/>
            <person name="Cui Y."/>
            <person name="Dong X."/>
            <person name="Liu H."/>
            <person name="Ma X."/>
            <person name="Jiao Y."/>
            <person name="Wang B."/>
            <person name="Wei X."/>
            <person name="Stein J.C."/>
            <person name="Glaubitz J.C."/>
            <person name="Lu F."/>
            <person name="Yu G."/>
            <person name="Liang C."/>
            <person name="Fengler K."/>
            <person name="Li B."/>
            <person name="Rafalski A."/>
            <person name="Schnable P.S."/>
            <person name="Ware D.H."/>
            <person name="Buckler E.S."/>
            <person name="Lai J."/>
        </authorList>
    </citation>
    <scope>NUCLEOTIDE SEQUENCE [LARGE SCALE GENOMIC DNA]</scope>
    <source>
        <strain evidence="3">cv. Missouri 17</strain>
        <tissue evidence="2">Seedling</tissue>
    </source>
</reference>
<gene>
    <name evidence="2" type="primary">At1g14910_1</name>
    <name evidence="2" type="ORF">Zm00014a_032328</name>
</gene>
<dbReference type="Gene3D" id="1.20.58.150">
    <property type="entry name" value="ANTH domain"/>
    <property type="match status" value="1"/>
</dbReference>
<dbReference type="SUPFAM" id="SSF89009">
    <property type="entry name" value="GAT-like domain"/>
    <property type="match status" value="1"/>
</dbReference>
<dbReference type="GO" id="GO:0072583">
    <property type="term" value="P:clathrin-dependent endocytosis"/>
    <property type="evidence" value="ECO:0007669"/>
    <property type="project" value="InterPro"/>
</dbReference>
<dbReference type="GO" id="GO:0005545">
    <property type="term" value="F:1-phosphatidylinositol binding"/>
    <property type="evidence" value="ECO:0007669"/>
    <property type="project" value="InterPro"/>
</dbReference>
<dbReference type="AlphaFoldDB" id="A0A3L6GC93"/>
<organism evidence="2 3">
    <name type="scientific">Zea mays</name>
    <name type="common">Maize</name>
    <dbReference type="NCBI Taxonomy" id="4577"/>
    <lineage>
        <taxon>Eukaryota</taxon>
        <taxon>Viridiplantae</taxon>
        <taxon>Streptophyta</taxon>
        <taxon>Embryophyta</taxon>
        <taxon>Tracheophyta</taxon>
        <taxon>Spermatophyta</taxon>
        <taxon>Magnoliopsida</taxon>
        <taxon>Liliopsida</taxon>
        <taxon>Poales</taxon>
        <taxon>Poaceae</taxon>
        <taxon>PACMAD clade</taxon>
        <taxon>Panicoideae</taxon>
        <taxon>Andropogonodae</taxon>
        <taxon>Andropogoneae</taxon>
        <taxon>Tripsacinae</taxon>
        <taxon>Zea</taxon>
    </lineage>
</organism>